<dbReference type="EMBL" id="JACHFD010000034">
    <property type="protein sequence ID" value="MBB5353762.1"/>
    <property type="molecule type" value="Genomic_DNA"/>
</dbReference>
<gene>
    <name evidence="1" type="ORF">HNR46_004024</name>
</gene>
<evidence type="ECO:0000313" key="1">
    <source>
        <dbReference type="EMBL" id="MBB5353762.1"/>
    </source>
</evidence>
<sequence length="59" mass="6477">MGGVGMADKGTMETFGDIPDGVNRCDRDRFCRIHEDSMKRPVSLGIALSGRPEPKANQR</sequence>
<comment type="caution">
    <text evidence="1">The sequence shown here is derived from an EMBL/GenBank/DDBJ whole genome shotgun (WGS) entry which is preliminary data.</text>
</comment>
<dbReference type="AlphaFoldDB" id="A0A840V708"/>
<protein>
    <submittedName>
        <fullName evidence="1">Uncharacterized protein</fullName>
    </submittedName>
</protein>
<dbReference type="Proteomes" id="UP000557717">
    <property type="component" value="Unassembled WGS sequence"/>
</dbReference>
<evidence type="ECO:0000313" key="2">
    <source>
        <dbReference type="Proteomes" id="UP000557717"/>
    </source>
</evidence>
<keyword evidence="2" id="KW-1185">Reference proteome</keyword>
<accession>A0A840V708</accession>
<reference evidence="1 2" key="1">
    <citation type="submission" date="2020-08" db="EMBL/GenBank/DDBJ databases">
        <title>Genomic Encyclopedia of Type Strains, Phase IV (KMG-IV): sequencing the most valuable type-strain genomes for metagenomic binning, comparative biology and taxonomic classification.</title>
        <authorList>
            <person name="Goeker M."/>
        </authorList>
    </citation>
    <scope>NUCLEOTIDE SEQUENCE [LARGE SCALE GENOMIC DNA]</scope>
    <source>
        <strain evidence="1 2">YC6886</strain>
    </source>
</reference>
<organism evidence="1 2">
    <name type="scientific">Haloferula luteola</name>
    <dbReference type="NCBI Taxonomy" id="595692"/>
    <lineage>
        <taxon>Bacteria</taxon>
        <taxon>Pseudomonadati</taxon>
        <taxon>Verrucomicrobiota</taxon>
        <taxon>Verrucomicrobiia</taxon>
        <taxon>Verrucomicrobiales</taxon>
        <taxon>Verrucomicrobiaceae</taxon>
        <taxon>Haloferula</taxon>
    </lineage>
</organism>
<name>A0A840V708_9BACT</name>
<proteinExistence type="predicted"/>